<dbReference type="InterPro" id="IPR036291">
    <property type="entry name" value="NAD(P)-bd_dom_sf"/>
</dbReference>
<dbReference type="Gene3D" id="3.30.360.10">
    <property type="entry name" value="Dihydrodipicolinate Reductase, domain 2"/>
    <property type="match status" value="1"/>
</dbReference>
<dbReference type="PANTHER" id="PTHR22604">
    <property type="entry name" value="OXIDOREDUCTASES"/>
    <property type="match status" value="1"/>
</dbReference>
<evidence type="ECO:0000259" key="11">
    <source>
        <dbReference type="Pfam" id="PF01408"/>
    </source>
</evidence>
<dbReference type="Proteomes" id="UP000594454">
    <property type="component" value="Chromosome 3"/>
</dbReference>
<dbReference type="Pfam" id="PF01408">
    <property type="entry name" value="GFO_IDH_MocA"/>
    <property type="match status" value="1"/>
</dbReference>
<comment type="catalytic activity">
    <reaction evidence="10">
        <text>D-xylose + NADP(+) = D-xylono-1,5-lactone + NADPH + H(+)</text>
        <dbReference type="Rhea" id="RHEA:22000"/>
        <dbReference type="ChEBI" id="CHEBI:15378"/>
        <dbReference type="ChEBI" id="CHEBI:15867"/>
        <dbReference type="ChEBI" id="CHEBI:53455"/>
        <dbReference type="ChEBI" id="CHEBI:57783"/>
        <dbReference type="ChEBI" id="CHEBI:58349"/>
        <dbReference type="EC" id="1.1.1.179"/>
    </reaction>
</comment>
<dbReference type="InterPro" id="IPR055170">
    <property type="entry name" value="GFO_IDH_MocA-like_dom"/>
</dbReference>
<dbReference type="EMBL" id="LR899011">
    <property type="protein sequence ID" value="CAD7085588.1"/>
    <property type="molecule type" value="Genomic_DNA"/>
</dbReference>
<dbReference type="InterPro" id="IPR050984">
    <property type="entry name" value="Gfo/Idh/MocA_domain"/>
</dbReference>
<dbReference type="AlphaFoldDB" id="A0A7R8US61"/>
<feature type="domain" description="Gfo/Idh/MocA-like oxidoreductase N-terminal" evidence="11">
    <location>
        <begin position="4"/>
        <end position="121"/>
    </location>
</feature>
<evidence type="ECO:0000256" key="1">
    <source>
        <dbReference type="ARBA" id="ARBA00010928"/>
    </source>
</evidence>
<name>A0A7R8US61_HERIL</name>
<dbReference type="Gene3D" id="3.40.50.720">
    <property type="entry name" value="NAD(P)-binding Rossmann-like Domain"/>
    <property type="match status" value="1"/>
</dbReference>
<evidence type="ECO:0000313" key="14">
    <source>
        <dbReference type="Proteomes" id="UP000594454"/>
    </source>
</evidence>
<dbReference type="GO" id="GO:0047837">
    <property type="term" value="F:D-xylose 1-dehydrogenase (NADP+) activity"/>
    <property type="evidence" value="ECO:0007669"/>
    <property type="project" value="UniProtKB-EC"/>
</dbReference>
<dbReference type="OMA" id="AHETGKY"/>
<protein>
    <recommendedName>
        <fullName evidence="5">Trans-1,2-dihydrobenzene-1,2-diol dehydrogenase</fullName>
        <ecNumber evidence="4">1.1.1.179</ecNumber>
        <ecNumber evidence="3">1.3.1.20</ecNumber>
    </recommendedName>
    <alternativeName>
        <fullName evidence="8">D-xylose 1-dehydrogenase</fullName>
    </alternativeName>
    <alternativeName>
        <fullName evidence="7">D-xylose-NADP dehydrogenase</fullName>
    </alternativeName>
    <alternativeName>
        <fullName evidence="6">Dimeric dihydrodiol dehydrogenase</fullName>
    </alternativeName>
</protein>
<dbReference type="InParanoid" id="A0A7R8US61"/>
<evidence type="ECO:0000256" key="3">
    <source>
        <dbReference type="ARBA" id="ARBA00038853"/>
    </source>
</evidence>
<gene>
    <name evidence="13" type="ORF">HERILL_LOCUS8418</name>
</gene>
<evidence type="ECO:0000313" key="13">
    <source>
        <dbReference type="EMBL" id="CAD7085588.1"/>
    </source>
</evidence>
<dbReference type="SUPFAM" id="SSF51735">
    <property type="entry name" value="NAD(P)-binding Rossmann-fold domains"/>
    <property type="match status" value="1"/>
</dbReference>
<dbReference type="OrthoDB" id="2129491at2759"/>
<evidence type="ECO:0000256" key="2">
    <source>
        <dbReference type="ARBA" id="ARBA00023002"/>
    </source>
</evidence>
<comment type="similarity">
    <text evidence="1">Belongs to the Gfo/Idh/MocA family.</text>
</comment>
<dbReference type="GO" id="GO:0047115">
    <property type="term" value="F:trans-1,2-dihydrobenzene-1,2-diol dehydrogenase activity"/>
    <property type="evidence" value="ECO:0007669"/>
    <property type="project" value="UniProtKB-EC"/>
</dbReference>
<dbReference type="GO" id="GO:0000166">
    <property type="term" value="F:nucleotide binding"/>
    <property type="evidence" value="ECO:0007669"/>
    <property type="project" value="InterPro"/>
</dbReference>
<evidence type="ECO:0000259" key="12">
    <source>
        <dbReference type="Pfam" id="PF22725"/>
    </source>
</evidence>
<feature type="domain" description="GFO/IDH/MocA-like oxidoreductase" evidence="12">
    <location>
        <begin position="132"/>
        <end position="246"/>
    </location>
</feature>
<evidence type="ECO:0000256" key="6">
    <source>
        <dbReference type="ARBA" id="ARBA00042926"/>
    </source>
</evidence>
<dbReference type="PANTHER" id="PTHR22604:SF105">
    <property type="entry name" value="TRANS-1,2-DIHYDROBENZENE-1,2-DIOL DEHYDROGENASE"/>
    <property type="match status" value="1"/>
</dbReference>
<comment type="catalytic activity">
    <reaction evidence="9">
        <text>(1R,2R)-1,2-dihydrobenzene-1,2-diol + NADP(+) = catechol + NADPH + H(+)</text>
        <dbReference type="Rhea" id="RHEA:16729"/>
        <dbReference type="ChEBI" id="CHEBI:10702"/>
        <dbReference type="ChEBI" id="CHEBI:15378"/>
        <dbReference type="ChEBI" id="CHEBI:18135"/>
        <dbReference type="ChEBI" id="CHEBI:57783"/>
        <dbReference type="ChEBI" id="CHEBI:58349"/>
        <dbReference type="EC" id="1.3.1.20"/>
    </reaction>
</comment>
<organism evidence="13 14">
    <name type="scientific">Hermetia illucens</name>
    <name type="common">Black soldier fly</name>
    <dbReference type="NCBI Taxonomy" id="343691"/>
    <lineage>
        <taxon>Eukaryota</taxon>
        <taxon>Metazoa</taxon>
        <taxon>Ecdysozoa</taxon>
        <taxon>Arthropoda</taxon>
        <taxon>Hexapoda</taxon>
        <taxon>Insecta</taxon>
        <taxon>Pterygota</taxon>
        <taxon>Neoptera</taxon>
        <taxon>Endopterygota</taxon>
        <taxon>Diptera</taxon>
        <taxon>Brachycera</taxon>
        <taxon>Stratiomyomorpha</taxon>
        <taxon>Stratiomyidae</taxon>
        <taxon>Hermetiinae</taxon>
        <taxon>Hermetia</taxon>
    </lineage>
</organism>
<dbReference type="InterPro" id="IPR000683">
    <property type="entry name" value="Gfo/Idh/MocA-like_OxRdtase_N"/>
</dbReference>
<dbReference type="SUPFAM" id="SSF55347">
    <property type="entry name" value="Glyceraldehyde-3-phosphate dehydrogenase-like, C-terminal domain"/>
    <property type="match status" value="1"/>
</dbReference>
<evidence type="ECO:0000256" key="7">
    <source>
        <dbReference type="ARBA" id="ARBA00042988"/>
    </source>
</evidence>
<dbReference type="FunCoup" id="A0A7R8US61">
    <property type="interactions" value="294"/>
</dbReference>
<evidence type="ECO:0000256" key="4">
    <source>
        <dbReference type="ARBA" id="ARBA00038984"/>
    </source>
</evidence>
<keyword evidence="2" id="KW-0560">Oxidoreductase</keyword>
<proteinExistence type="inferred from homology"/>
<accession>A0A7R8US61</accession>
<dbReference type="EC" id="1.1.1.179" evidence="4"/>
<evidence type="ECO:0000256" key="9">
    <source>
        <dbReference type="ARBA" id="ARBA00047423"/>
    </source>
</evidence>
<dbReference type="Pfam" id="PF22725">
    <property type="entry name" value="GFO_IDH_MocA_C3"/>
    <property type="match status" value="1"/>
</dbReference>
<dbReference type="EC" id="1.3.1.20" evidence="3"/>
<sequence>MALRWGIASAGKISHDFLTGLGTLSAEDHKVVAVGARDLGRAKDFAKLHEIRKAYGSYDELAKDPEVEIVYIGALNPQHYEIGMLMLNNGKHVLCEKPLCMNEKQAKKLLDFAEQKKLFLMEAVWSRYFPSYQYVRKQIENGVLGEIKEVRVPFGFDLTNVDRLTKKTMGGGTVLDLGVYTIQVSQWAFREPPKSIKATGELNEEGCDLAMKAELTYPNGGKSFIETSAKSVLDNTATIIGTKGQITIKQFWCSETIIDVDGKEKTWALPKGKHKTNFINSEGLRYEAEEVRKCIRDGRTESESMSHNESLVIARIQDEIRKQIGVVFEEDKL</sequence>
<evidence type="ECO:0000256" key="8">
    <source>
        <dbReference type="ARBA" id="ARBA00043025"/>
    </source>
</evidence>
<evidence type="ECO:0000256" key="10">
    <source>
        <dbReference type="ARBA" id="ARBA00049233"/>
    </source>
</evidence>
<evidence type="ECO:0000256" key="5">
    <source>
        <dbReference type="ARBA" id="ARBA00040603"/>
    </source>
</evidence>
<reference evidence="13 14" key="1">
    <citation type="submission" date="2020-11" db="EMBL/GenBank/DDBJ databases">
        <authorList>
            <person name="Wallbank WR R."/>
            <person name="Pardo Diaz C."/>
            <person name="Kozak K."/>
            <person name="Martin S."/>
            <person name="Jiggins C."/>
            <person name="Moest M."/>
            <person name="Warren A I."/>
            <person name="Generalovic N T."/>
            <person name="Byers J.R.P. K."/>
            <person name="Montejo-Kovacevich G."/>
            <person name="Yen C E."/>
        </authorList>
    </citation>
    <scope>NUCLEOTIDE SEQUENCE [LARGE SCALE GENOMIC DNA]</scope>
</reference>
<keyword evidence="14" id="KW-1185">Reference proteome</keyword>